<dbReference type="GO" id="GO:0005576">
    <property type="term" value="C:extracellular region"/>
    <property type="evidence" value="ECO:0007669"/>
    <property type="project" value="TreeGrafter"/>
</dbReference>
<dbReference type="PANTHER" id="PTHR39344">
    <property type="entry name" value="UPF0182 PROTEIN SLL1060"/>
    <property type="match status" value="1"/>
</dbReference>
<feature type="transmembrane region" description="Helical" evidence="5">
    <location>
        <begin position="329"/>
        <end position="352"/>
    </location>
</feature>
<evidence type="ECO:0000313" key="6">
    <source>
        <dbReference type="EMBL" id="GBF80461.1"/>
    </source>
</evidence>
<reference evidence="7" key="1">
    <citation type="submission" date="2017-05" db="EMBL/GenBank/DDBJ databases">
        <title>Physiological properties and genetic analysis related to exopolysaccharide production of fresh-water unicellular cyanobacterium Aphanothece sacrum, Suizenji Nori, that has been cultured as a food source in Japan.</title>
        <authorList>
            <person name="Kanesaki Y."/>
            <person name="Yoshikawa S."/>
            <person name="Ohki K."/>
        </authorList>
    </citation>
    <scope>NUCLEOTIDE SEQUENCE [LARGE SCALE GENOMIC DNA]</scope>
    <source>
        <strain evidence="7">FPU1</strain>
    </source>
</reference>
<feature type="transmembrane region" description="Helical" evidence="5">
    <location>
        <begin position="49"/>
        <end position="68"/>
    </location>
</feature>
<dbReference type="Proteomes" id="UP000287247">
    <property type="component" value="Unassembled WGS sequence"/>
</dbReference>
<dbReference type="AlphaFoldDB" id="A0A401IGW8"/>
<evidence type="ECO:0000313" key="7">
    <source>
        <dbReference type="Proteomes" id="UP000287247"/>
    </source>
</evidence>
<feature type="transmembrane region" description="Helical" evidence="5">
    <location>
        <begin position="251"/>
        <end position="270"/>
    </location>
</feature>
<gene>
    <name evidence="6" type="ORF">AsFPU1_1862</name>
</gene>
<evidence type="ECO:0000256" key="5">
    <source>
        <dbReference type="HAMAP-Rule" id="MF_01600"/>
    </source>
</evidence>
<protein>
    <recommendedName>
        <fullName evidence="5">UPF0182 protein AsFPU1_1862</fullName>
    </recommendedName>
</protein>
<dbReference type="Pfam" id="PF03699">
    <property type="entry name" value="UPF0182"/>
    <property type="match status" value="1"/>
</dbReference>
<proteinExistence type="inferred from homology"/>
<keyword evidence="7" id="KW-1185">Reference proteome</keyword>
<name>A0A401IGW8_APHSA</name>
<keyword evidence="1 5" id="KW-1003">Cell membrane</keyword>
<dbReference type="RefSeq" id="WP_124975421.1">
    <property type="nucleotide sequence ID" value="NZ_BDQK01000008.1"/>
</dbReference>
<evidence type="ECO:0000256" key="2">
    <source>
        <dbReference type="ARBA" id="ARBA00022692"/>
    </source>
</evidence>
<feature type="transmembrane region" description="Helical" evidence="5">
    <location>
        <begin position="291"/>
        <end position="309"/>
    </location>
</feature>
<dbReference type="EMBL" id="BDQK01000008">
    <property type="protein sequence ID" value="GBF80461.1"/>
    <property type="molecule type" value="Genomic_DNA"/>
</dbReference>
<accession>A0A401IGW8</accession>
<comment type="similarity">
    <text evidence="5">Belongs to the UPF0182 family.</text>
</comment>
<dbReference type="OrthoDB" id="9763654at2"/>
<feature type="transmembrane region" description="Helical" evidence="5">
    <location>
        <begin position="12"/>
        <end position="37"/>
    </location>
</feature>
<dbReference type="HAMAP" id="MF_01600">
    <property type="entry name" value="UPF0182"/>
    <property type="match status" value="1"/>
</dbReference>
<evidence type="ECO:0000256" key="3">
    <source>
        <dbReference type="ARBA" id="ARBA00022989"/>
    </source>
</evidence>
<keyword evidence="2 5" id="KW-0812">Transmembrane</keyword>
<feature type="transmembrane region" description="Helical" evidence="5">
    <location>
        <begin position="372"/>
        <end position="394"/>
    </location>
</feature>
<organism evidence="6 7">
    <name type="scientific">Aphanothece sacrum FPU1</name>
    <dbReference type="NCBI Taxonomy" id="1920663"/>
    <lineage>
        <taxon>Bacteria</taxon>
        <taxon>Bacillati</taxon>
        <taxon>Cyanobacteriota</taxon>
        <taxon>Cyanophyceae</taxon>
        <taxon>Oscillatoriophycideae</taxon>
        <taxon>Chroococcales</taxon>
        <taxon>Aphanothecaceae</taxon>
        <taxon>Aphanothece</taxon>
    </lineage>
</organism>
<keyword evidence="4 5" id="KW-0472">Membrane</keyword>
<sequence>MSKHLLYTIFKIIVILLGILLSFELLSNLVVQGLWFQEVGYLNTFLKRLFWQLGLFGITTSFSIWFLLNNLRQANRYQWDYVPETPSKRTKRRERLKAKSKTLPESHSFGLFLLLSLILGLGILTGLMLLYCGQVAYDVWTPDLTLPDVRPPLPRPFFLNSLPELINQISQNLGKIGLIGVLLSLILINSQLGLKIIAILFSVVFGLVISGNWTRILQNFNATSFGKIDPEFHHDISFYIFKLPSWKLLDFWLGGLFLYGLISVSLTYLLSAKSLSQGKFPGFSRQQLCHLYVLGGLSMTVMAQRHWLSRYQLLYSPRGIAYGASYTDIHVQLPALTLLSLVASGIAIWLLFKGITAWGKPTIIRSLHSKPLPHFPFSPLPFAIYLLILIVALVGSEIVQTLIVEPNELARERPYIERTIALTRAAFNLNKIEFDTLDAQGRLTAKALEKNHLTINNIRLWDARPLLQTNRQLQQIRLYYKFLDADIDRYTLPVGDENPLIRNAKKQVLIAARELDYTQVPQQAKTWVNQHLVYTHGYGFTLSPVNRADEGGLPYYFVKNIGTANAAGELQTSSEGIRANIPIENPRLYFGELTNTYIMTNTKVKEFDFPSGEDNVYNIYSGRGGIQIGSPFKRLIFAIYLKDWQMLFTDNFTSQTRLLFRRNINHRIREIAPFLQFDKDPYLVTAKVNNSDNSASESPLYWMIDAYTTTDSYPYSDPGNRNFNYIRNSVKIVINAYNGEVNFYVVDPNDPLIQTWTKVFPKLFKSFGDMPMSIKAHIRYPKDLFSTQSERLLTYHMIDPQVFYNREDQWRIPQEIYGEKQQPIEPYYLLMGVTGDSQEFILVHFFTPTSRNNLIAGFFARSDGNNYGKMRLIQLPKERVIYGPEQVEALINQDPVISQQISLWNRQGSKVIQGNLLVIPFFSEQSLLYVEPLYLEAEQNSLPTLVRVIVVYENKIIMADTLNHALKSIFKSDELPS</sequence>
<comment type="caution">
    <text evidence="6">The sequence shown here is derived from an EMBL/GenBank/DDBJ whole genome shotgun (WGS) entry which is preliminary data.</text>
</comment>
<feature type="transmembrane region" description="Helical" evidence="5">
    <location>
        <begin position="169"/>
        <end position="189"/>
    </location>
</feature>
<feature type="transmembrane region" description="Helical" evidence="5">
    <location>
        <begin position="109"/>
        <end position="131"/>
    </location>
</feature>
<keyword evidence="3 5" id="KW-1133">Transmembrane helix</keyword>
<dbReference type="InterPro" id="IPR005372">
    <property type="entry name" value="UPF0182"/>
</dbReference>
<comment type="subcellular location">
    <subcellularLocation>
        <location evidence="5">Cell membrane</location>
        <topology evidence="5">Multi-pass membrane protein</topology>
    </subcellularLocation>
</comment>
<dbReference type="GO" id="GO:0005886">
    <property type="term" value="C:plasma membrane"/>
    <property type="evidence" value="ECO:0007669"/>
    <property type="project" value="UniProtKB-SubCell"/>
</dbReference>
<dbReference type="NCBIfam" id="NF002707">
    <property type="entry name" value="PRK02509.1"/>
    <property type="match status" value="1"/>
</dbReference>
<evidence type="ECO:0000256" key="4">
    <source>
        <dbReference type="ARBA" id="ARBA00023136"/>
    </source>
</evidence>
<evidence type="ECO:0000256" key="1">
    <source>
        <dbReference type="ARBA" id="ARBA00022475"/>
    </source>
</evidence>
<dbReference type="PANTHER" id="PTHR39344:SF1">
    <property type="entry name" value="UPF0182 PROTEIN SLL1060"/>
    <property type="match status" value="1"/>
</dbReference>
<feature type="transmembrane region" description="Helical" evidence="5">
    <location>
        <begin position="196"/>
        <end position="214"/>
    </location>
</feature>